<evidence type="ECO:0000313" key="3">
    <source>
        <dbReference type="Proteomes" id="UP000663855"/>
    </source>
</evidence>
<comment type="caution">
    <text evidence="2">The sequence shown here is derived from an EMBL/GenBank/DDBJ whole genome shotgun (WGS) entry which is preliminary data.</text>
</comment>
<evidence type="ECO:0000313" key="2">
    <source>
        <dbReference type="EMBL" id="CAF1381025.1"/>
    </source>
</evidence>
<reference evidence="2" key="1">
    <citation type="submission" date="2021-02" db="EMBL/GenBank/DDBJ databases">
        <authorList>
            <person name="Nowell W R."/>
        </authorList>
    </citation>
    <scope>NUCLEOTIDE SEQUENCE</scope>
</reference>
<organism evidence="2 3">
    <name type="scientific">Rotaria magnacalcarata</name>
    <dbReference type="NCBI Taxonomy" id="392030"/>
    <lineage>
        <taxon>Eukaryota</taxon>
        <taxon>Metazoa</taxon>
        <taxon>Spiralia</taxon>
        <taxon>Gnathifera</taxon>
        <taxon>Rotifera</taxon>
        <taxon>Eurotatoria</taxon>
        <taxon>Bdelloidea</taxon>
        <taxon>Philodinida</taxon>
        <taxon>Philodinidae</taxon>
        <taxon>Rotaria</taxon>
    </lineage>
</organism>
<feature type="non-terminal residue" evidence="2">
    <location>
        <position position="1"/>
    </location>
</feature>
<proteinExistence type="predicted"/>
<sequence length="33" mass="3990">LYEYEKHPNEHEWCDEQTSGDRPNEILLQLISC</sequence>
<accession>A0A815JHB0</accession>
<dbReference type="AlphaFoldDB" id="A0A815JHB0"/>
<feature type="region of interest" description="Disordered" evidence="1">
    <location>
        <begin position="1"/>
        <end position="20"/>
    </location>
</feature>
<name>A0A815JHB0_9BILA</name>
<dbReference type="EMBL" id="CAJNOV010009840">
    <property type="protein sequence ID" value="CAF1381025.1"/>
    <property type="molecule type" value="Genomic_DNA"/>
</dbReference>
<feature type="compositionally biased region" description="Basic and acidic residues" evidence="1">
    <location>
        <begin position="1"/>
        <end position="14"/>
    </location>
</feature>
<protein>
    <submittedName>
        <fullName evidence="2">Uncharacterized protein</fullName>
    </submittedName>
</protein>
<evidence type="ECO:0000256" key="1">
    <source>
        <dbReference type="SAM" id="MobiDB-lite"/>
    </source>
</evidence>
<gene>
    <name evidence="2" type="ORF">CJN711_LOCUS20946</name>
</gene>
<dbReference type="Proteomes" id="UP000663855">
    <property type="component" value="Unassembled WGS sequence"/>
</dbReference>